<evidence type="ECO:0000313" key="1">
    <source>
        <dbReference type="EMBL" id="EJF50490.1"/>
    </source>
</evidence>
<proteinExistence type="predicted"/>
<organism evidence="1 2">
    <name type="scientific">Schaalia georgiae F0490</name>
    <dbReference type="NCBI Taxonomy" id="1125717"/>
    <lineage>
        <taxon>Bacteria</taxon>
        <taxon>Bacillati</taxon>
        <taxon>Actinomycetota</taxon>
        <taxon>Actinomycetes</taxon>
        <taxon>Actinomycetales</taxon>
        <taxon>Actinomycetaceae</taxon>
        <taxon>Schaalia</taxon>
    </lineage>
</organism>
<name>J1HW47_9ACTO</name>
<accession>J1HW47</accession>
<keyword evidence="2" id="KW-1185">Reference proteome</keyword>
<feature type="non-terminal residue" evidence="1">
    <location>
        <position position="1"/>
    </location>
</feature>
<dbReference type="Proteomes" id="UP000004578">
    <property type="component" value="Unassembled WGS sequence"/>
</dbReference>
<comment type="caution">
    <text evidence="1">The sequence shown here is derived from an EMBL/GenBank/DDBJ whole genome shotgun (WGS) entry which is preliminary data.</text>
</comment>
<gene>
    <name evidence="1" type="ORF">HMPREF1317_0404</name>
</gene>
<sequence>SCGACARVFDADRILTWTRDGAPASPGGAYARELARVRRSRR</sequence>
<dbReference type="EMBL" id="AKFS01000034">
    <property type="protein sequence ID" value="EJF50490.1"/>
    <property type="molecule type" value="Genomic_DNA"/>
</dbReference>
<reference evidence="1 2" key="1">
    <citation type="submission" date="2012-05" db="EMBL/GenBank/DDBJ databases">
        <authorList>
            <person name="Harkins D.M."/>
            <person name="Madupu R."/>
            <person name="Durkin A.S."/>
            <person name="Torralba M."/>
            <person name="Methe B."/>
            <person name="Sutton G.G."/>
            <person name="Nelson K.E."/>
        </authorList>
    </citation>
    <scope>NUCLEOTIDE SEQUENCE [LARGE SCALE GENOMIC DNA]</scope>
    <source>
        <strain evidence="1 2">F0490</strain>
    </source>
</reference>
<protein>
    <submittedName>
        <fullName evidence="1">Uncharacterized protein</fullName>
    </submittedName>
</protein>
<evidence type="ECO:0000313" key="2">
    <source>
        <dbReference type="Proteomes" id="UP000004578"/>
    </source>
</evidence>
<dbReference type="AlphaFoldDB" id="J1HW47"/>